<organism evidence="2 3">
    <name type="scientific">Fusarium acutatum</name>
    <dbReference type="NCBI Taxonomy" id="78861"/>
    <lineage>
        <taxon>Eukaryota</taxon>
        <taxon>Fungi</taxon>
        <taxon>Dikarya</taxon>
        <taxon>Ascomycota</taxon>
        <taxon>Pezizomycotina</taxon>
        <taxon>Sordariomycetes</taxon>
        <taxon>Hypocreomycetidae</taxon>
        <taxon>Hypocreales</taxon>
        <taxon>Nectriaceae</taxon>
        <taxon>Fusarium</taxon>
        <taxon>Fusarium fujikuroi species complex</taxon>
    </lineage>
</organism>
<feature type="compositionally biased region" description="Basic and acidic residues" evidence="1">
    <location>
        <begin position="319"/>
        <end position="334"/>
    </location>
</feature>
<gene>
    <name evidence="2" type="ORF">FACUT_9728</name>
</gene>
<evidence type="ECO:0000256" key="1">
    <source>
        <dbReference type="SAM" id="MobiDB-lite"/>
    </source>
</evidence>
<name>A0A8H4NCD9_9HYPO</name>
<evidence type="ECO:0000313" key="2">
    <source>
        <dbReference type="EMBL" id="KAF4426671.1"/>
    </source>
</evidence>
<feature type="region of interest" description="Disordered" evidence="1">
    <location>
        <begin position="315"/>
        <end position="378"/>
    </location>
</feature>
<sequence>MDKYSDLLSLCTPGGNSRLRFFGMSYESIQYCFARNSANNGCFVQLVCDRVEFVVSNDYRARSRSPSLRLSGRLKRRRIDYSEVSDTDIDLQAKSGYYDKADLHSDSEQESGLRSGEQSETVEISSQEDSVPDAHVKAPVKVRSTPLVPAFTEVDLIFPLNQPEELKLAVLFAALSQVAQLPTLVYDSCEEARYCLAAAAIDWVLVSIVAEGLAPSDLEGLYAPEDCRQLYESDGNAEIRRKALPEPNWERLRGASSFEGKQPQEGRPFGLDDLPNTNRRVLGAASRASSSEFLANCKDARDDEGHEIVCFHPPSTSREPCKRCAEMGDDRDRGCGGSWRRPKHRRCKTEDEADVEDNESSEHGGESAEKDEDSESWD</sequence>
<feature type="region of interest" description="Disordered" evidence="1">
    <location>
        <begin position="103"/>
        <end position="133"/>
    </location>
</feature>
<feature type="compositionally biased region" description="Acidic residues" evidence="1">
    <location>
        <begin position="369"/>
        <end position="378"/>
    </location>
</feature>
<dbReference type="OrthoDB" id="5100771at2759"/>
<proteinExistence type="predicted"/>
<feature type="compositionally biased region" description="Polar residues" evidence="1">
    <location>
        <begin position="110"/>
        <end position="129"/>
    </location>
</feature>
<accession>A0A8H4NCD9</accession>
<reference evidence="2 3" key="1">
    <citation type="submission" date="2020-01" db="EMBL/GenBank/DDBJ databases">
        <title>Identification and distribution of gene clusters putatively required for synthesis of sphingolipid metabolism inhibitors in phylogenetically diverse species of the filamentous fungus Fusarium.</title>
        <authorList>
            <person name="Kim H.-S."/>
            <person name="Busman M."/>
            <person name="Brown D.W."/>
            <person name="Divon H."/>
            <person name="Uhlig S."/>
            <person name="Proctor R.H."/>
        </authorList>
    </citation>
    <scope>NUCLEOTIDE SEQUENCE [LARGE SCALE GENOMIC DNA]</scope>
    <source>
        <strain evidence="2 3">NRRL 13308</strain>
    </source>
</reference>
<dbReference type="AlphaFoldDB" id="A0A8H4NCD9"/>
<evidence type="ECO:0000313" key="3">
    <source>
        <dbReference type="Proteomes" id="UP000536711"/>
    </source>
</evidence>
<protein>
    <submittedName>
        <fullName evidence="2">Uncharacterized protein</fullName>
    </submittedName>
</protein>
<dbReference type="Proteomes" id="UP000536711">
    <property type="component" value="Unassembled WGS sequence"/>
</dbReference>
<comment type="caution">
    <text evidence="2">The sequence shown here is derived from an EMBL/GenBank/DDBJ whole genome shotgun (WGS) entry which is preliminary data.</text>
</comment>
<feature type="region of interest" description="Disordered" evidence="1">
    <location>
        <begin position="256"/>
        <end position="277"/>
    </location>
</feature>
<keyword evidence="3" id="KW-1185">Reference proteome</keyword>
<dbReference type="EMBL" id="JAADJF010000286">
    <property type="protein sequence ID" value="KAF4426671.1"/>
    <property type="molecule type" value="Genomic_DNA"/>
</dbReference>